<gene>
    <name evidence="5" type="ORF">Rrhod_1410</name>
</gene>
<keyword evidence="6" id="KW-1185">Reference proteome</keyword>
<evidence type="ECO:0000256" key="2">
    <source>
        <dbReference type="ARBA" id="ARBA00022729"/>
    </source>
</evidence>
<dbReference type="Gene3D" id="3.40.50.2300">
    <property type="match status" value="2"/>
</dbReference>
<feature type="domain" description="Leucine-binding protein" evidence="4">
    <location>
        <begin position="78"/>
        <end position="405"/>
    </location>
</feature>
<dbReference type="PATRIC" id="fig|1273125.3.peg.1363"/>
<protein>
    <recommendedName>
        <fullName evidence="4">Leucine-binding protein domain-containing protein</fullName>
    </recommendedName>
</protein>
<evidence type="ECO:0000313" key="6">
    <source>
        <dbReference type="Proteomes" id="UP000013525"/>
    </source>
</evidence>
<evidence type="ECO:0000313" key="5">
    <source>
        <dbReference type="EMBL" id="EOM77162.1"/>
    </source>
</evidence>
<dbReference type="PANTHER" id="PTHR47235:SF1">
    <property type="entry name" value="BLR6548 PROTEIN"/>
    <property type="match status" value="1"/>
</dbReference>
<dbReference type="eggNOG" id="COG0683">
    <property type="taxonomic scope" value="Bacteria"/>
</dbReference>
<comment type="similarity">
    <text evidence="1">Belongs to the leucine-binding protein family.</text>
</comment>
<organism evidence="5 6">
    <name type="scientific">Rhodococcus rhodnii LMG 5362</name>
    <dbReference type="NCBI Taxonomy" id="1273125"/>
    <lineage>
        <taxon>Bacteria</taxon>
        <taxon>Bacillati</taxon>
        <taxon>Actinomycetota</taxon>
        <taxon>Actinomycetes</taxon>
        <taxon>Mycobacteriales</taxon>
        <taxon>Nocardiaceae</taxon>
        <taxon>Rhodococcus</taxon>
    </lineage>
</organism>
<evidence type="ECO:0000256" key="1">
    <source>
        <dbReference type="ARBA" id="ARBA00010062"/>
    </source>
</evidence>
<reference evidence="5 6" key="1">
    <citation type="journal article" date="2013" name="Genome Announc.">
        <title>Draft Genome Sequence of Rhodococcus rhodnii Strain LMG5362, a Symbiont of Rhodnius prolixus (Hemiptera, Reduviidae, Triatominae), the Principle Vector of Trypanosoma cruzi.</title>
        <authorList>
            <person name="Pachebat J.A."/>
            <person name="van Keulen G."/>
            <person name="Whitten M.M."/>
            <person name="Girdwood S."/>
            <person name="Del Sol R."/>
            <person name="Dyson P.J."/>
            <person name="Facey P.D."/>
        </authorList>
    </citation>
    <scope>NUCLEOTIDE SEQUENCE [LARGE SCALE GENOMIC DNA]</scope>
    <source>
        <strain evidence="5 6">LMG 5362</strain>
    </source>
</reference>
<feature type="region of interest" description="Disordered" evidence="3">
    <location>
        <begin position="34"/>
        <end position="57"/>
    </location>
</feature>
<dbReference type="PANTHER" id="PTHR47235">
    <property type="entry name" value="BLR6548 PROTEIN"/>
    <property type="match status" value="1"/>
</dbReference>
<dbReference type="Pfam" id="PF13458">
    <property type="entry name" value="Peripla_BP_6"/>
    <property type="match status" value="1"/>
</dbReference>
<proteinExistence type="inferred from homology"/>
<dbReference type="InterPro" id="IPR028082">
    <property type="entry name" value="Peripla_BP_I"/>
</dbReference>
<dbReference type="EMBL" id="APMY01000051">
    <property type="protein sequence ID" value="EOM77162.1"/>
    <property type="molecule type" value="Genomic_DNA"/>
</dbReference>
<dbReference type="InterPro" id="IPR028081">
    <property type="entry name" value="Leu-bd"/>
</dbReference>
<dbReference type="AlphaFoldDB" id="R7WPB4"/>
<comment type="caution">
    <text evidence="5">The sequence shown here is derived from an EMBL/GenBank/DDBJ whole genome shotgun (WGS) entry which is preliminary data.</text>
</comment>
<name>R7WPB4_9NOCA</name>
<accession>R7WPB4</accession>
<keyword evidence="2" id="KW-0732">Signal</keyword>
<dbReference type="Proteomes" id="UP000013525">
    <property type="component" value="Unassembled WGS sequence"/>
</dbReference>
<evidence type="ECO:0000259" key="4">
    <source>
        <dbReference type="Pfam" id="PF13458"/>
    </source>
</evidence>
<sequence>MLSAALVLAGCTAERGPMPGGYAMGGAEPAAATSDESFGTLASPCGPGDASGATDQGVSDTEIRIGYGDDRGYTKSPGLNREMSDAMSAMIDWCNAQGGIGGRQIVGTDYDAAMTQANSVMQDACATQFMMVGHGFALDQTSEQTRIACNLAAVPGFTVSPEAANGPMTFQGVPFPVDVANGSMWFQMAEVHPELTDRFTLVGSTMPTIISSLQKIRSVAEAAGFDLLDCGVTLNYEGEASYVPFAQMVKDCGAGGLWTSRSATPNELNFFKAVTEAGVDPVLFGEATWYGEAVAEYNAGTGLIDGLMAGMQFQPLENADSVPAVAKYVELVEGRDGKTALLGMQATSSFLLWATAADACGSDLTRQCMIDELSSIHEWDGGGLHAVTDPGANLPSPCGLMVQLDGADYSQAYPSDSAQFECDERYLVRTDASTWGTELGEDRVATKFLGPAVLTPRA</sequence>
<dbReference type="SUPFAM" id="SSF53822">
    <property type="entry name" value="Periplasmic binding protein-like I"/>
    <property type="match status" value="1"/>
</dbReference>
<evidence type="ECO:0000256" key="3">
    <source>
        <dbReference type="SAM" id="MobiDB-lite"/>
    </source>
</evidence>